<protein>
    <submittedName>
        <fullName evidence="2">Uncharacterized protein</fullName>
    </submittedName>
</protein>
<evidence type="ECO:0000313" key="2">
    <source>
        <dbReference type="EMBL" id="MDQ0536670.1"/>
    </source>
</evidence>
<evidence type="ECO:0000313" key="3">
    <source>
        <dbReference type="Proteomes" id="UP001244552"/>
    </source>
</evidence>
<sequence>MWAVKNWQNGDTFPAVTPPAGESFGRTATFEPELWNRAAGLWIMN</sequence>
<comment type="caution">
    <text evidence="2">The sequence shown here is derived from an EMBL/GenBank/DDBJ whole genome shotgun (WGS) entry which is preliminary data.</text>
</comment>
<name>A0ABU0MT87_9PROT</name>
<reference evidence="2 3" key="1">
    <citation type="submission" date="2023-07" db="EMBL/GenBank/DDBJ databases">
        <title>Genomic Encyclopedia of Type Strains, Phase IV (KMG-IV): sequencing the most valuable type-strain genomes for metagenomic binning, comparative biology and taxonomic classification.</title>
        <authorList>
            <person name="Goeker M."/>
        </authorList>
    </citation>
    <scope>NUCLEOTIDE SEQUENCE [LARGE SCALE GENOMIC DNA]</scope>
    <source>
        <strain evidence="2 3">DSM 19922</strain>
    </source>
</reference>
<accession>A0ABU0MT87</accession>
<evidence type="ECO:0000256" key="1">
    <source>
        <dbReference type="SAM" id="MobiDB-lite"/>
    </source>
</evidence>
<organism evidence="2 3">
    <name type="scientific">Azospirillum picis</name>
    <dbReference type="NCBI Taxonomy" id="488438"/>
    <lineage>
        <taxon>Bacteria</taxon>
        <taxon>Pseudomonadati</taxon>
        <taxon>Pseudomonadota</taxon>
        <taxon>Alphaproteobacteria</taxon>
        <taxon>Rhodospirillales</taxon>
        <taxon>Azospirillaceae</taxon>
        <taxon>Azospirillum</taxon>
    </lineage>
</organism>
<dbReference type="Proteomes" id="UP001244552">
    <property type="component" value="Unassembled WGS sequence"/>
</dbReference>
<feature type="region of interest" description="Disordered" evidence="1">
    <location>
        <begin position="1"/>
        <end position="24"/>
    </location>
</feature>
<gene>
    <name evidence="2" type="ORF">QO018_005568</name>
</gene>
<feature type="compositionally biased region" description="Polar residues" evidence="1">
    <location>
        <begin position="1"/>
        <end position="11"/>
    </location>
</feature>
<dbReference type="EMBL" id="JAUSVU010000030">
    <property type="protein sequence ID" value="MDQ0536670.1"/>
    <property type="molecule type" value="Genomic_DNA"/>
</dbReference>
<proteinExistence type="predicted"/>
<keyword evidence="3" id="KW-1185">Reference proteome</keyword>